<dbReference type="GO" id="GO:0015144">
    <property type="term" value="F:carbohydrate transmembrane transporter activity"/>
    <property type="evidence" value="ECO:0007669"/>
    <property type="project" value="InterPro"/>
</dbReference>
<sequence length="388" mass="41854">MMKFKINLLAGLIAGVMSSSALAFEQDKLVIWSGSTNRGVVAVAQQFTDELGIEVVVEHPEPVTDKFQQSAANGQGPDIILWAHDRFGEWGAGGLLTPVEPSQEIRERMFDFSWDALTLDGRIWGYPISIEAVGLIYNKDLLPEPPSSFEQIFDLKLADGVKAIMWDYNNAYFSMPLLMANGGYVFKQEGGVYDARDVGVNNEGAVKGARMIKRLIDEKVMPVGADYNVMDTAFNKGELAMMINGPWAWDNLKATGINFGVAPLPTIEGQSPRSFIGVISAGINAASPNKDLAVEFIENYLLTEAGLAGLNEAVALGAVAHKAYSQVLSRDPNVAATQQIAAQGVPMPGIPETGKFWAAMNPALQNITGGQQTVEKALDDAATRMLAK</sequence>
<keyword evidence="6" id="KW-0574">Periplasm</keyword>
<protein>
    <recommendedName>
        <fullName evidence="5 6">Maltodextrin-binding protein</fullName>
    </recommendedName>
</protein>
<dbReference type="Pfam" id="PF01547">
    <property type="entry name" value="SBP_bac_1"/>
    <property type="match status" value="1"/>
</dbReference>
<reference evidence="7 8" key="1">
    <citation type="submission" date="2018-03" db="EMBL/GenBank/DDBJ databases">
        <title>The draft genome of Zobellella taiwanensis JCM 13381.</title>
        <authorList>
            <person name="Liu L."/>
            <person name="Li L."/>
            <person name="Wang T."/>
            <person name="Zhang X."/>
            <person name="Liang L."/>
        </authorList>
    </citation>
    <scope>NUCLEOTIDE SEQUENCE [LARGE SCALE GENOMIC DNA]</scope>
    <source>
        <strain evidence="7 8">JCM 13381</strain>
    </source>
</reference>
<feature type="signal peptide" evidence="6">
    <location>
        <begin position="1"/>
        <end position="23"/>
    </location>
</feature>
<dbReference type="GO" id="GO:0042597">
    <property type="term" value="C:periplasmic space"/>
    <property type="evidence" value="ECO:0007669"/>
    <property type="project" value="UniProtKB-SubCell"/>
</dbReference>
<evidence type="ECO:0000256" key="2">
    <source>
        <dbReference type="ARBA" id="ARBA00022448"/>
    </source>
</evidence>
<keyword evidence="3 6" id="KW-0762">Sugar transport</keyword>
<evidence type="ECO:0000256" key="6">
    <source>
        <dbReference type="RuleBase" id="RU365005"/>
    </source>
</evidence>
<feature type="chain" id="PRO_5015023446" description="Maltodextrin-binding protein" evidence="6">
    <location>
        <begin position="24"/>
        <end position="388"/>
    </location>
</feature>
<gene>
    <name evidence="7" type="ORF">C7I36_01195</name>
</gene>
<dbReference type="GO" id="GO:0055052">
    <property type="term" value="C:ATP-binding cassette (ABC) transporter complex, substrate-binding subunit-containing"/>
    <property type="evidence" value="ECO:0007669"/>
    <property type="project" value="TreeGrafter"/>
</dbReference>
<name>A0A2P7RE43_9GAMM</name>
<keyword evidence="8" id="KW-1185">Reference proteome</keyword>
<keyword evidence="2 6" id="KW-0813">Transport</keyword>
<dbReference type="EMBL" id="PXYH01000001">
    <property type="protein sequence ID" value="PSJ48467.1"/>
    <property type="molecule type" value="Genomic_DNA"/>
</dbReference>
<dbReference type="GO" id="GO:0042956">
    <property type="term" value="P:maltodextrin transmembrane transport"/>
    <property type="evidence" value="ECO:0007669"/>
    <property type="project" value="TreeGrafter"/>
</dbReference>
<dbReference type="InterPro" id="IPR006060">
    <property type="entry name" value="Maltose/Cyclodextrin-bd"/>
</dbReference>
<evidence type="ECO:0000256" key="3">
    <source>
        <dbReference type="ARBA" id="ARBA00022597"/>
    </source>
</evidence>
<comment type="function">
    <text evidence="6">Part of the ABC transporter complex MalEFGK involved in maltose/maltodextrin import. Binds maltose and higher maltodextrins.</text>
</comment>
<proteinExistence type="inferred from homology"/>
<dbReference type="OrthoDB" id="9766758at2"/>
<accession>A0A2P7RE43</accession>
<evidence type="ECO:0000313" key="8">
    <source>
        <dbReference type="Proteomes" id="UP000242181"/>
    </source>
</evidence>
<dbReference type="Proteomes" id="UP000242181">
    <property type="component" value="Unassembled WGS sequence"/>
</dbReference>
<dbReference type="AlphaFoldDB" id="A0A2P7RE43"/>
<dbReference type="PRINTS" id="PR00181">
    <property type="entry name" value="MALTOSEBP"/>
</dbReference>
<dbReference type="NCBIfam" id="NF007011">
    <property type="entry name" value="PRK09474.1"/>
    <property type="match status" value="1"/>
</dbReference>
<evidence type="ECO:0000256" key="5">
    <source>
        <dbReference type="ARBA" id="ARBA00030303"/>
    </source>
</evidence>
<evidence type="ECO:0000313" key="7">
    <source>
        <dbReference type="EMBL" id="PSJ48467.1"/>
    </source>
</evidence>
<dbReference type="InterPro" id="IPR006059">
    <property type="entry name" value="SBP"/>
</dbReference>
<comment type="caution">
    <text evidence="7">The sequence shown here is derived from an EMBL/GenBank/DDBJ whole genome shotgun (WGS) entry which is preliminary data.</text>
</comment>
<dbReference type="SUPFAM" id="SSF53850">
    <property type="entry name" value="Periplasmic binding protein-like II"/>
    <property type="match status" value="1"/>
</dbReference>
<comment type="subcellular location">
    <subcellularLocation>
        <location evidence="6">Periplasm</location>
    </subcellularLocation>
</comment>
<dbReference type="PANTHER" id="PTHR30061:SF50">
    <property type="entry name" value="MALTOSE_MALTODEXTRIN-BINDING PERIPLASMIC PROTEIN"/>
    <property type="match status" value="1"/>
</dbReference>
<dbReference type="PROSITE" id="PS01037">
    <property type="entry name" value="SBP_BACTERIAL_1"/>
    <property type="match status" value="1"/>
</dbReference>
<dbReference type="GO" id="GO:0015768">
    <property type="term" value="P:maltose transport"/>
    <property type="evidence" value="ECO:0007669"/>
    <property type="project" value="TreeGrafter"/>
</dbReference>
<dbReference type="PANTHER" id="PTHR30061">
    <property type="entry name" value="MALTOSE-BINDING PERIPLASMIC PROTEIN"/>
    <property type="match status" value="1"/>
</dbReference>
<dbReference type="GO" id="GO:1901982">
    <property type="term" value="F:maltose binding"/>
    <property type="evidence" value="ECO:0007669"/>
    <property type="project" value="TreeGrafter"/>
</dbReference>
<comment type="similarity">
    <text evidence="1 6">Belongs to the bacterial solute-binding protein 1 family.</text>
</comment>
<organism evidence="7 8">
    <name type="scientific">Zobellella taiwanensis</name>
    <dbReference type="NCBI Taxonomy" id="347535"/>
    <lineage>
        <taxon>Bacteria</taxon>
        <taxon>Pseudomonadati</taxon>
        <taxon>Pseudomonadota</taxon>
        <taxon>Gammaproteobacteria</taxon>
        <taxon>Aeromonadales</taxon>
        <taxon>Aeromonadaceae</taxon>
        <taxon>Zobellella</taxon>
    </lineage>
</organism>
<dbReference type="Gene3D" id="3.40.190.10">
    <property type="entry name" value="Periplasmic binding protein-like II"/>
    <property type="match status" value="2"/>
</dbReference>
<evidence type="ECO:0000256" key="1">
    <source>
        <dbReference type="ARBA" id="ARBA00008520"/>
    </source>
</evidence>
<dbReference type="RefSeq" id="WP_106451918.1">
    <property type="nucleotide sequence ID" value="NZ_PXYH01000001.1"/>
</dbReference>
<dbReference type="InterPro" id="IPR006061">
    <property type="entry name" value="SBP_1_CS"/>
</dbReference>
<evidence type="ECO:0000256" key="4">
    <source>
        <dbReference type="ARBA" id="ARBA00022729"/>
    </source>
</evidence>
<keyword evidence="4 6" id="KW-0732">Signal</keyword>